<reference evidence="3 5" key="2">
    <citation type="submission" date="2019-12" db="EMBL/GenBank/DDBJ databases">
        <title>Chromosome-level assembly of the Caenorhabditis remanei genome.</title>
        <authorList>
            <person name="Teterina A.A."/>
            <person name="Willis J.H."/>
            <person name="Phillips P.C."/>
        </authorList>
    </citation>
    <scope>NUCLEOTIDE SEQUENCE [LARGE SCALE GENOMIC DNA]</scope>
    <source>
        <strain evidence="3 5">PX506</strain>
        <tissue evidence="3">Whole organism</tissue>
    </source>
</reference>
<keyword evidence="1" id="KW-0812">Transmembrane</keyword>
<dbReference type="GeneID" id="9823920"/>
<dbReference type="Proteomes" id="UP000008281">
    <property type="component" value="Unassembled WGS sequence"/>
</dbReference>
<dbReference type="EMBL" id="WUAV01000002">
    <property type="protein sequence ID" value="KAF1766939.1"/>
    <property type="molecule type" value="Genomic_DNA"/>
</dbReference>
<feature type="transmembrane region" description="Helical" evidence="1">
    <location>
        <begin position="24"/>
        <end position="41"/>
    </location>
</feature>
<dbReference type="HOGENOM" id="CLU_696854_0_0_1"/>
<dbReference type="KEGG" id="crq:GCK72_006897"/>
<gene>
    <name evidence="2" type="ORF">CRE_06605</name>
    <name evidence="3" type="ORF">GCK72_006897</name>
</gene>
<keyword evidence="1" id="KW-1133">Transmembrane helix</keyword>
<proteinExistence type="predicted"/>
<dbReference type="EMBL" id="DS268421">
    <property type="protein sequence ID" value="EFO88953.1"/>
    <property type="molecule type" value="Genomic_DNA"/>
</dbReference>
<keyword evidence="4" id="KW-1185">Reference proteome</keyword>
<evidence type="ECO:0000313" key="2">
    <source>
        <dbReference type="EMBL" id="EFO88953.1"/>
    </source>
</evidence>
<evidence type="ECO:0000313" key="3">
    <source>
        <dbReference type="EMBL" id="KAF1766939.1"/>
    </source>
</evidence>
<accession>E3M1R6</accession>
<keyword evidence="1" id="KW-0472">Membrane</keyword>
<feature type="transmembrane region" description="Helical" evidence="1">
    <location>
        <begin position="119"/>
        <end position="139"/>
    </location>
</feature>
<protein>
    <submittedName>
        <fullName evidence="2">Uncharacterized protein</fullName>
    </submittedName>
</protein>
<feature type="transmembrane region" description="Helical" evidence="1">
    <location>
        <begin position="62"/>
        <end position="86"/>
    </location>
</feature>
<reference evidence="2" key="1">
    <citation type="submission" date="2007-07" db="EMBL/GenBank/DDBJ databases">
        <title>PCAP assembly of the Caenorhabditis remanei genome.</title>
        <authorList>
            <consortium name="The Caenorhabditis remanei Sequencing Consortium"/>
            <person name="Wilson R.K."/>
        </authorList>
    </citation>
    <scope>NUCLEOTIDE SEQUENCE [LARGE SCALE GENOMIC DNA]</scope>
    <source>
        <strain evidence="2">PB4641</strain>
    </source>
</reference>
<dbReference type="eggNOG" id="ENOG502TJSF">
    <property type="taxonomic scope" value="Eukaryota"/>
</dbReference>
<dbReference type="AlphaFoldDB" id="E3M1R6"/>
<sequence>MERIINFIFWCYEVLQPTPGGFDVFYALTAVLGFGLFHGVDNHSNKDLTYYEQLSAASPSTLHGYAAGVVSTILPIEALVTVVLPINYLVAYPELFHEDHHNTASRGIFLYSIFAGKCFGWRATMLLMAAGFGISPLFSTHHSSLAYEEELIYKMGFVMLLQIVTFSLFVVKNVKVEPRHVIASLEIFSKILGKRMQNWWTIFICRLWNLLGWSHELKKFNLMKDGHRGKVLKFFHLFSQLDEMKRAPERALDVIAEGAQSGGTVSIVSCKFDDTEVTSSGEELIASGSPEFKLFQFLKNKRPRSKKLKENFVKRHFSEGLQLCKEKGQVAIEGGYVRCRVFNWDKDTVKARLVNISRNVIPKNTTHLVELIDRGLINATITVSGKYNRNDHIQSHFTFIIPNHAR</sequence>
<organism evidence="4">
    <name type="scientific">Caenorhabditis remanei</name>
    <name type="common">Caenorhabditis vulgaris</name>
    <dbReference type="NCBI Taxonomy" id="31234"/>
    <lineage>
        <taxon>Eukaryota</taxon>
        <taxon>Metazoa</taxon>
        <taxon>Ecdysozoa</taxon>
        <taxon>Nematoda</taxon>
        <taxon>Chromadorea</taxon>
        <taxon>Rhabditida</taxon>
        <taxon>Rhabditina</taxon>
        <taxon>Rhabditomorpha</taxon>
        <taxon>Rhabditoidea</taxon>
        <taxon>Rhabditidae</taxon>
        <taxon>Peloderinae</taxon>
        <taxon>Caenorhabditis</taxon>
    </lineage>
</organism>
<evidence type="ECO:0000313" key="4">
    <source>
        <dbReference type="Proteomes" id="UP000008281"/>
    </source>
</evidence>
<evidence type="ECO:0000313" key="5">
    <source>
        <dbReference type="Proteomes" id="UP000483820"/>
    </source>
</evidence>
<dbReference type="OrthoDB" id="5906233at2759"/>
<dbReference type="RefSeq" id="XP_003110164.1">
    <property type="nucleotide sequence ID" value="XM_003110116.1"/>
</dbReference>
<dbReference type="CTD" id="9823920"/>
<dbReference type="Proteomes" id="UP000483820">
    <property type="component" value="Chromosome II"/>
</dbReference>
<feature type="transmembrane region" description="Helical" evidence="1">
    <location>
        <begin position="151"/>
        <end position="171"/>
    </location>
</feature>
<evidence type="ECO:0000256" key="1">
    <source>
        <dbReference type="SAM" id="Phobius"/>
    </source>
</evidence>
<name>E3M1R6_CAERE</name>